<dbReference type="GO" id="GO:0006465">
    <property type="term" value="P:signal peptide processing"/>
    <property type="evidence" value="ECO:0007669"/>
    <property type="project" value="UniProtKB-UniRule"/>
</dbReference>
<protein>
    <recommendedName>
        <fullName evidence="9">Signal peptidase subunit 3</fullName>
    </recommendedName>
</protein>
<dbReference type="Pfam" id="PF04573">
    <property type="entry name" value="SPC22"/>
    <property type="match status" value="1"/>
</dbReference>
<proteinExistence type="inferred from homology"/>
<dbReference type="GeneID" id="63786395"/>
<comment type="function">
    <text evidence="8">Essential component of the signal peptidase complex (SPC) which catalyzes the cleavage of N-terminal signal sequences from nascent proteins as they are translocated into the lumen of the endoplasmic reticulum. Essential for the SPC catalytic activity, possibly by stabilizing and positioning the active center of the complex close to the lumenal surface. Essential for viability.</text>
</comment>
<evidence type="ECO:0000313" key="11">
    <source>
        <dbReference type="Proteomes" id="UP000193685"/>
    </source>
</evidence>
<keyword evidence="4 9" id="KW-0256">Endoplasmic reticulum</keyword>
<dbReference type="PIRSF" id="PIRSF016089">
    <property type="entry name" value="SPC22"/>
    <property type="match status" value="1"/>
</dbReference>
<dbReference type="RefSeq" id="XP_040723696.1">
    <property type="nucleotide sequence ID" value="XM_040869796.1"/>
</dbReference>
<evidence type="ECO:0000256" key="6">
    <source>
        <dbReference type="ARBA" id="ARBA00022989"/>
    </source>
</evidence>
<evidence type="ECO:0000256" key="4">
    <source>
        <dbReference type="ARBA" id="ARBA00022824"/>
    </source>
</evidence>
<sequence length="187" mass="21076">MYSAWQRLQSAFSFFTSLLLVLGGLVALSSVLYRDSPQIGKVDITKTVVKYSRAPRSYNPAQQEYAHVTFDLQADFTPLFNDWNTKQVFAYLVAEYAALPKPVAGTVAKWKENKVTVWDAIIQTPKKAKVSLAKKRNKYPIGDIAKVFDGRNATFTLYWNTMPHVGKLRWGSYKGSQSITFPPRSAA</sequence>
<evidence type="ECO:0000256" key="7">
    <source>
        <dbReference type="ARBA" id="ARBA00023136"/>
    </source>
</evidence>
<evidence type="ECO:0000313" key="10">
    <source>
        <dbReference type="EMBL" id="ORY79064.1"/>
    </source>
</evidence>
<dbReference type="InterPro" id="IPR007653">
    <property type="entry name" value="SPC3"/>
</dbReference>
<keyword evidence="6" id="KW-1133">Transmembrane helix</keyword>
<gene>
    <name evidence="10" type="ORF">BCR37DRAFT_382045</name>
</gene>
<keyword evidence="11" id="KW-1185">Reference proteome</keyword>
<dbReference type="EMBL" id="MCFI01000016">
    <property type="protein sequence ID" value="ORY79064.1"/>
    <property type="molecule type" value="Genomic_DNA"/>
</dbReference>
<dbReference type="PANTHER" id="PTHR12804:SF0">
    <property type="entry name" value="SIGNAL PEPTIDASE COMPLEX SUBUNIT 3"/>
    <property type="match status" value="1"/>
</dbReference>
<evidence type="ECO:0000256" key="1">
    <source>
        <dbReference type="ARBA" id="ARBA00004648"/>
    </source>
</evidence>
<dbReference type="OrthoDB" id="10261524at2759"/>
<dbReference type="PANTHER" id="PTHR12804">
    <property type="entry name" value="MICROSOMAL SIGNAL PEPTIDASE 23 KD SUBUNIT SPC22/23"/>
    <property type="match status" value="1"/>
</dbReference>
<keyword evidence="5" id="KW-0735">Signal-anchor</keyword>
<dbReference type="Proteomes" id="UP000193685">
    <property type="component" value="Unassembled WGS sequence"/>
</dbReference>
<dbReference type="GO" id="GO:0045047">
    <property type="term" value="P:protein targeting to ER"/>
    <property type="evidence" value="ECO:0007669"/>
    <property type="project" value="TreeGrafter"/>
</dbReference>
<dbReference type="GO" id="GO:0005787">
    <property type="term" value="C:signal peptidase complex"/>
    <property type="evidence" value="ECO:0007669"/>
    <property type="project" value="UniProtKB-UniRule"/>
</dbReference>
<comment type="subcellular location">
    <subcellularLocation>
        <location evidence="1">Endoplasmic reticulum membrane</location>
        <topology evidence="1">Single-pass type II membrane protein</topology>
    </subcellularLocation>
</comment>
<dbReference type="OMA" id="FWDDGHG"/>
<organism evidence="10 11">
    <name type="scientific">Protomyces lactucae-debilis</name>
    <dbReference type="NCBI Taxonomy" id="2754530"/>
    <lineage>
        <taxon>Eukaryota</taxon>
        <taxon>Fungi</taxon>
        <taxon>Dikarya</taxon>
        <taxon>Ascomycota</taxon>
        <taxon>Taphrinomycotina</taxon>
        <taxon>Taphrinomycetes</taxon>
        <taxon>Taphrinales</taxon>
        <taxon>Protomycetaceae</taxon>
        <taxon>Protomyces</taxon>
    </lineage>
</organism>
<evidence type="ECO:0000256" key="9">
    <source>
        <dbReference type="PIRNR" id="PIRNR016089"/>
    </source>
</evidence>
<evidence type="ECO:0000256" key="3">
    <source>
        <dbReference type="ARBA" id="ARBA00022692"/>
    </source>
</evidence>
<dbReference type="AlphaFoldDB" id="A0A1Y2F6F6"/>
<dbReference type="STRING" id="56484.A0A1Y2F6F6"/>
<keyword evidence="3" id="KW-0812">Transmembrane</keyword>
<reference evidence="10 11" key="1">
    <citation type="submission" date="2016-07" db="EMBL/GenBank/DDBJ databases">
        <title>Pervasive Adenine N6-methylation of Active Genes in Fungi.</title>
        <authorList>
            <consortium name="DOE Joint Genome Institute"/>
            <person name="Mondo S.J."/>
            <person name="Dannebaum R.O."/>
            <person name="Kuo R.C."/>
            <person name="Labutti K."/>
            <person name="Haridas S."/>
            <person name="Kuo A."/>
            <person name="Salamov A."/>
            <person name="Ahrendt S.R."/>
            <person name="Lipzen A."/>
            <person name="Sullivan W."/>
            <person name="Andreopoulos W.B."/>
            <person name="Clum A."/>
            <person name="Lindquist E."/>
            <person name="Daum C."/>
            <person name="Ramamoorthy G.K."/>
            <person name="Gryganskyi A."/>
            <person name="Culley D."/>
            <person name="Magnuson J.K."/>
            <person name="James T.Y."/>
            <person name="O'Malley M.A."/>
            <person name="Stajich J.E."/>
            <person name="Spatafora J.W."/>
            <person name="Visel A."/>
            <person name="Grigoriev I.V."/>
        </authorList>
    </citation>
    <scope>NUCLEOTIDE SEQUENCE [LARGE SCALE GENOMIC DNA]</scope>
    <source>
        <strain evidence="10 11">12-1054</strain>
    </source>
</reference>
<evidence type="ECO:0000256" key="5">
    <source>
        <dbReference type="ARBA" id="ARBA00022968"/>
    </source>
</evidence>
<accession>A0A1Y2F6F6</accession>
<evidence type="ECO:0000256" key="8">
    <source>
        <dbReference type="ARBA" id="ARBA00045670"/>
    </source>
</evidence>
<comment type="similarity">
    <text evidence="2 9">Belongs to the SPCS3 family.</text>
</comment>
<keyword evidence="7 9" id="KW-0472">Membrane</keyword>
<name>A0A1Y2F6F6_PROLT</name>
<comment type="caution">
    <text evidence="10">The sequence shown here is derived from an EMBL/GenBank/DDBJ whole genome shotgun (WGS) entry which is preliminary data.</text>
</comment>
<evidence type="ECO:0000256" key="2">
    <source>
        <dbReference type="ARBA" id="ARBA00009289"/>
    </source>
</evidence>